<keyword evidence="3 6" id="KW-0812">Transmembrane</keyword>
<dbReference type="InterPro" id="IPR012446">
    <property type="entry name" value="CRAC_channel"/>
</dbReference>
<evidence type="ECO:0000313" key="7">
    <source>
        <dbReference type="EMBL" id="KAF0695498.1"/>
    </source>
</evidence>
<reference evidence="7" key="2">
    <citation type="submission" date="2019-06" db="EMBL/GenBank/DDBJ databases">
        <title>Genomics analysis of Aphanomyces spp. identifies a new class of oomycete effector associated with host adaptation.</title>
        <authorList>
            <person name="Gaulin E."/>
        </authorList>
    </citation>
    <scope>NUCLEOTIDE SEQUENCE</scope>
    <source>
        <strain evidence="7">CBS 578.67</strain>
    </source>
</reference>
<keyword evidence="9" id="KW-1185">Reference proteome</keyword>
<dbReference type="Proteomes" id="UP000332933">
    <property type="component" value="Unassembled WGS sequence"/>
</dbReference>
<gene>
    <name evidence="8" type="primary">Aste57867_13691</name>
    <name evidence="7" type="ORF">As57867_013641</name>
    <name evidence="8" type="ORF">ASTE57867_13691</name>
</gene>
<accession>A0A485KYQ2</accession>
<proteinExistence type="inferred from homology"/>
<protein>
    <submittedName>
        <fullName evidence="8">Aste57867_13691 protein</fullName>
    </submittedName>
</protein>
<feature type="transmembrane region" description="Helical" evidence="6">
    <location>
        <begin position="108"/>
        <end position="133"/>
    </location>
</feature>
<dbReference type="InterPro" id="IPR038350">
    <property type="entry name" value="Orai_sf"/>
</dbReference>
<keyword evidence="5 6" id="KW-0472">Membrane</keyword>
<evidence type="ECO:0000313" key="9">
    <source>
        <dbReference type="Proteomes" id="UP000332933"/>
    </source>
</evidence>
<comment type="similarity">
    <text evidence="2">Belongs to the Orai family.</text>
</comment>
<feature type="transmembrane region" description="Helical" evidence="6">
    <location>
        <begin position="201"/>
        <end position="221"/>
    </location>
</feature>
<feature type="transmembrane region" description="Helical" evidence="6">
    <location>
        <begin position="75"/>
        <end position="96"/>
    </location>
</feature>
<evidence type="ECO:0000256" key="5">
    <source>
        <dbReference type="ARBA" id="ARBA00023136"/>
    </source>
</evidence>
<evidence type="ECO:0000256" key="6">
    <source>
        <dbReference type="SAM" id="Phobius"/>
    </source>
</evidence>
<dbReference type="Pfam" id="PF07856">
    <property type="entry name" value="Orai-1"/>
    <property type="match status" value="1"/>
</dbReference>
<keyword evidence="4 6" id="KW-1133">Transmembrane helix</keyword>
<dbReference type="EMBL" id="VJMH01005476">
    <property type="protein sequence ID" value="KAF0695498.1"/>
    <property type="molecule type" value="Genomic_DNA"/>
</dbReference>
<dbReference type="AlphaFoldDB" id="A0A485KYQ2"/>
<comment type="subcellular location">
    <subcellularLocation>
        <location evidence="1">Membrane</location>
        <topology evidence="1">Multi-pass membrane protein</topology>
    </subcellularLocation>
</comment>
<sequence>MSSAYVIDNLIGAYDQRNATAWRRDDLLYRDQTCQWRVDEIKRDYEWRIQDIRRIKIQAKLENERRQTDARCEQLSTVASLGAILGGFAMVSAVNVNIPDSGVDDNVVALYGLVSALTMCVMTVAAAIFSLLLTAVTRYSAQDLDADVRCLHDDHIDIRSPFHVWWLKKCESDWQLGYRLFRLGVLCFLAELGVVSWVQFYHWQATSMSISAIALVGIFVWQFRVLAKWRYLVHEPAPSTPTHATRTIHLRPLAKL</sequence>
<evidence type="ECO:0000256" key="3">
    <source>
        <dbReference type="ARBA" id="ARBA00022692"/>
    </source>
</evidence>
<evidence type="ECO:0000256" key="1">
    <source>
        <dbReference type="ARBA" id="ARBA00004141"/>
    </source>
</evidence>
<evidence type="ECO:0000256" key="4">
    <source>
        <dbReference type="ARBA" id="ARBA00022989"/>
    </source>
</evidence>
<dbReference type="Gene3D" id="1.20.140.140">
    <property type="entry name" value="Calcium release-activated calcium channel protein Orai"/>
    <property type="match status" value="1"/>
</dbReference>
<name>A0A485KYQ2_9STRA</name>
<dbReference type="EMBL" id="CAADRA010005497">
    <property type="protein sequence ID" value="VFT90524.1"/>
    <property type="molecule type" value="Genomic_DNA"/>
</dbReference>
<dbReference type="OrthoDB" id="61124at2759"/>
<dbReference type="GO" id="GO:0016020">
    <property type="term" value="C:membrane"/>
    <property type="evidence" value="ECO:0007669"/>
    <property type="project" value="UniProtKB-SubCell"/>
</dbReference>
<reference evidence="8 9" key="1">
    <citation type="submission" date="2019-03" db="EMBL/GenBank/DDBJ databases">
        <authorList>
            <person name="Gaulin E."/>
            <person name="Dumas B."/>
        </authorList>
    </citation>
    <scope>NUCLEOTIDE SEQUENCE [LARGE SCALE GENOMIC DNA]</scope>
    <source>
        <strain evidence="8">CBS 568.67</strain>
    </source>
</reference>
<feature type="transmembrane region" description="Helical" evidence="6">
    <location>
        <begin position="176"/>
        <end position="195"/>
    </location>
</feature>
<evidence type="ECO:0000313" key="8">
    <source>
        <dbReference type="EMBL" id="VFT90524.1"/>
    </source>
</evidence>
<evidence type="ECO:0000256" key="2">
    <source>
        <dbReference type="ARBA" id="ARBA00008062"/>
    </source>
</evidence>
<organism evidence="8 9">
    <name type="scientific">Aphanomyces stellatus</name>
    <dbReference type="NCBI Taxonomy" id="120398"/>
    <lineage>
        <taxon>Eukaryota</taxon>
        <taxon>Sar</taxon>
        <taxon>Stramenopiles</taxon>
        <taxon>Oomycota</taxon>
        <taxon>Saprolegniomycetes</taxon>
        <taxon>Saprolegniales</taxon>
        <taxon>Verrucalvaceae</taxon>
        <taxon>Aphanomyces</taxon>
    </lineage>
</organism>